<sequence length="151" mass="15948">MQKLKNFTLPTLPTFASSSSSATENTSPPLDPDTLTTLDARRTVLAALLASLTVYHSTAAKLRPDPQRSLGGSTETALPVQWVGREMLAGEEQLDSLDTAPEGFAAYGNAHSQARRRGATRGCAAESSPARHGRRLGPARARSDGTGFQGL</sequence>
<accession>A0A0H5FUY0</accession>
<evidence type="ECO:0000256" key="1">
    <source>
        <dbReference type="SAM" id="MobiDB-lite"/>
    </source>
</evidence>
<feature type="region of interest" description="Disordered" evidence="1">
    <location>
        <begin position="1"/>
        <end position="33"/>
    </location>
</feature>
<name>A0A0H5FUY0_9BASI</name>
<reference evidence="2" key="1">
    <citation type="submission" date="2015-06" db="EMBL/GenBank/DDBJ databases">
        <title>Genetic Architecture Underlying Mating-Type Determination in the Yeast Leucosporidium scottii and the Evolution of Mating Systems in Basidiomycetes.</title>
        <authorList>
            <person name="Maia T.M."/>
            <person name="Lopes S."/>
            <person name="Almeida J.M.G.C.F."/>
            <person name="Rosa L.H."/>
            <person name="Sampaio J.P."/>
            <person name="Goncalves P."/>
            <person name="Coelho M.A."/>
        </authorList>
    </citation>
    <scope>NUCLEOTIDE SEQUENCE</scope>
</reference>
<feature type="compositionally biased region" description="Low complexity" evidence="1">
    <location>
        <begin position="8"/>
        <end position="33"/>
    </location>
</feature>
<proteinExistence type="predicted"/>
<feature type="region of interest" description="Disordered" evidence="1">
    <location>
        <begin position="108"/>
        <end position="151"/>
    </location>
</feature>
<protein>
    <submittedName>
        <fullName evidence="2">Uncharacterized protein</fullName>
    </submittedName>
</protein>
<dbReference type="AlphaFoldDB" id="A0A0H5FUY0"/>
<dbReference type="EMBL" id="LN868513">
    <property type="protein sequence ID" value="CRX79288.1"/>
    <property type="molecule type" value="Genomic_DNA"/>
</dbReference>
<organism evidence="2">
    <name type="scientific">Leucosporidium scottii</name>
    <dbReference type="NCBI Taxonomy" id="5278"/>
    <lineage>
        <taxon>Eukaryota</taxon>
        <taxon>Fungi</taxon>
        <taxon>Dikarya</taxon>
        <taxon>Basidiomycota</taxon>
        <taxon>Pucciniomycotina</taxon>
        <taxon>Microbotryomycetes</taxon>
        <taxon>Leucosporidiales</taxon>
        <taxon>Leucosporidium</taxon>
    </lineage>
</organism>
<evidence type="ECO:0000313" key="2">
    <source>
        <dbReference type="EMBL" id="CRX79288.1"/>
    </source>
</evidence>